<dbReference type="OrthoDB" id="3559948at2759"/>
<protein>
    <submittedName>
        <fullName evidence="19">Cell wall protein</fullName>
    </submittedName>
</protein>
<evidence type="ECO:0000256" key="12">
    <source>
        <dbReference type="ARBA" id="ARBA00023157"/>
    </source>
</evidence>
<evidence type="ECO:0000256" key="10">
    <source>
        <dbReference type="ARBA" id="ARBA00023004"/>
    </source>
</evidence>
<dbReference type="PANTHER" id="PTHR37928:SF2">
    <property type="entry name" value="GPI ANCHORED CFEM DOMAIN PROTEIN (AFU_ORTHOLOGUE AFUA_6G10580)"/>
    <property type="match status" value="1"/>
</dbReference>
<reference evidence="19 20" key="1">
    <citation type="submission" date="2020-05" db="EMBL/GenBank/DDBJ databases">
        <title>Identification and distribution of gene clusters putatively required for synthesis of sphingolipid metabolism inhibitors in phylogenetically diverse species of the filamentous fungus Fusarium.</title>
        <authorList>
            <person name="Kim H.-S."/>
            <person name="Busman M."/>
            <person name="Brown D.W."/>
            <person name="Divon H."/>
            <person name="Uhlig S."/>
            <person name="Proctor R.H."/>
        </authorList>
    </citation>
    <scope>NUCLEOTIDE SEQUENCE [LARGE SCALE GENOMIC DNA]</scope>
    <source>
        <strain evidence="19 20">NRRL 20693</strain>
    </source>
</reference>
<evidence type="ECO:0000256" key="3">
    <source>
        <dbReference type="ARBA" id="ARBA00010031"/>
    </source>
</evidence>
<dbReference type="Pfam" id="PF05730">
    <property type="entry name" value="CFEM"/>
    <property type="match status" value="1"/>
</dbReference>
<dbReference type="GO" id="GO:0046872">
    <property type="term" value="F:metal ion binding"/>
    <property type="evidence" value="ECO:0007669"/>
    <property type="project" value="UniProtKB-UniRule"/>
</dbReference>
<evidence type="ECO:0000256" key="13">
    <source>
        <dbReference type="ARBA" id="ARBA00023180"/>
    </source>
</evidence>
<evidence type="ECO:0000256" key="5">
    <source>
        <dbReference type="ARBA" id="ARBA00022525"/>
    </source>
</evidence>
<evidence type="ECO:0000256" key="8">
    <source>
        <dbReference type="ARBA" id="ARBA00022723"/>
    </source>
</evidence>
<comment type="caution">
    <text evidence="15">Lacks conserved residue(s) required for the propagation of feature annotation.</text>
</comment>
<keyword evidence="20" id="KW-1185">Reference proteome</keyword>
<dbReference type="GO" id="GO:0005886">
    <property type="term" value="C:plasma membrane"/>
    <property type="evidence" value="ECO:0007669"/>
    <property type="project" value="UniProtKB-SubCell"/>
</dbReference>
<keyword evidence="12 15" id="KW-1015">Disulfide bond</keyword>
<evidence type="ECO:0000256" key="6">
    <source>
        <dbReference type="ARBA" id="ARBA00022617"/>
    </source>
</evidence>
<evidence type="ECO:0000256" key="2">
    <source>
        <dbReference type="ARBA" id="ARBA00004613"/>
    </source>
</evidence>
<sequence>MKAALFFAAIGLVAAQDLSGIPTCALKCLQEYIPQAGCDLDDTACQCEPSFQSKLLPIITPCLTKACEISDLVKAQSAAAESCKAFAKTAGAGSAAASTTAAAAASTTTVAAVTSVSIDTSVTGYATVPAIFSSVPESEASPIAPVTPRPHNGTAATPTGTSSPTSVVTNAGAAAVPAFGLLAAAAAFVAL</sequence>
<dbReference type="GO" id="GO:0005576">
    <property type="term" value="C:extracellular region"/>
    <property type="evidence" value="ECO:0007669"/>
    <property type="project" value="UniProtKB-SubCell"/>
</dbReference>
<evidence type="ECO:0000256" key="16">
    <source>
        <dbReference type="SAM" id="MobiDB-lite"/>
    </source>
</evidence>
<evidence type="ECO:0000256" key="15">
    <source>
        <dbReference type="PROSITE-ProRule" id="PRU01356"/>
    </source>
</evidence>
<comment type="subcellular location">
    <subcellularLocation>
        <location evidence="1">Cell membrane</location>
        <topology evidence="1">Lipid-anchor</topology>
        <topology evidence="1">GPI-anchor</topology>
    </subcellularLocation>
    <subcellularLocation>
        <location evidence="2">Secreted</location>
    </subcellularLocation>
</comment>
<dbReference type="PANTHER" id="PTHR37928">
    <property type="entry name" value="CFEM DOMAIN PROTEIN (AFU_ORTHOLOGUE AFUA_6G14090)"/>
    <property type="match status" value="1"/>
</dbReference>
<keyword evidence="10 15" id="KW-0408">Iron</keyword>
<evidence type="ECO:0000256" key="17">
    <source>
        <dbReference type="SAM" id="SignalP"/>
    </source>
</evidence>
<dbReference type="InterPro" id="IPR008427">
    <property type="entry name" value="Extracellular_membr_CFEM_dom"/>
</dbReference>
<keyword evidence="7" id="KW-0336">GPI-anchor</keyword>
<name>A0A8H5SS26_FUSHE</name>
<feature type="region of interest" description="Disordered" evidence="16">
    <location>
        <begin position="139"/>
        <end position="164"/>
    </location>
</feature>
<keyword evidence="5" id="KW-0964">Secreted</keyword>
<keyword evidence="11" id="KW-0472">Membrane</keyword>
<evidence type="ECO:0000256" key="1">
    <source>
        <dbReference type="ARBA" id="ARBA00004609"/>
    </source>
</evidence>
<evidence type="ECO:0000313" key="19">
    <source>
        <dbReference type="EMBL" id="KAF5656040.1"/>
    </source>
</evidence>
<feature type="domain" description="CFEM" evidence="18">
    <location>
        <begin position="1"/>
        <end position="110"/>
    </location>
</feature>
<evidence type="ECO:0000313" key="20">
    <source>
        <dbReference type="Proteomes" id="UP000567885"/>
    </source>
</evidence>
<keyword evidence="13" id="KW-0325">Glycoprotein</keyword>
<proteinExistence type="inferred from homology"/>
<dbReference type="AlphaFoldDB" id="A0A8H5SS26"/>
<dbReference type="EMBL" id="JAAGWQ010000388">
    <property type="protein sequence ID" value="KAF5656040.1"/>
    <property type="molecule type" value="Genomic_DNA"/>
</dbReference>
<keyword evidence="6 15" id="KW-0349">Heme</keyword>
<dbReference type="SMART" id="SM00747">
    <property type="entry name" value="CFEM"/>
    <property type="match status" value="1"/>
</dbReference>
<dbReference type="GO" id="GO:0098552">
    <property type="term" value="C:side of membrane"/>
    <property type="evidence" value="ECO:0007669"/>
    <property type="project" value="UniProtKB-KW"/>
</dbReference>
<feature type="disulfide bond" evidence="15">
    <location>
        <begin position="38"/>
        <end position="45"/>
    </location>
</feature>
<accession>A0A8H5SS26</accession>
<keyword evidence="9 17" id="KW-0732">Signal</keyword>
<feature type="signal peptide" evidence="17">
    <location>
        <begin position="1"/>
        <end position="15"/>
    </location>
</feature>
<keyword evidence="14" id="KW-0449">Lipoprotein</keyword>
<feature type="binding site" description="axial binding residue" evidence="15">
    <location>
        <position position="42"/>
    </location>
    <ligand>
        <name>heme</name>
        <dbReference type="ChEBI" id="CHEBI:30413"/>
    </ligand>
    <ligandPart>
        <name>Fe</name>
        <dbReference type="ChEBI" id="CHEBI:18248"/>
    </ligandPart>
</feature>
<dbReference type="InterPro" id="IPR051735">
    <property type="entry name" value="CFEM_domain"/>
</dbReference>
<evidence type="ECO:0000259" key="18">
    <source>
        <dbReference type="PROSITE" id="PS52012"/>
    </source>
</evidence>
<evidence type="ECO:0000256" key="14">
    <source>
        <dbReference type="ARBA" id="ARBA00023288"/>
    </source>
</evidence>
<comment type="similarity">
    <text evidence="3">Belongs to the RBT5 family.</text>
</comment>
<dbReference type="Proteomes" id="UP000567885">
    <property type="component" value="Unassembled WGS sequence"/>
</dbReference>
<keyword evidence="8 15" id="KW-0479">Metal-binding</keyword>
<gene>
    <name evidence="19" type="ORF">FHETE_11104</name>
</gene>
<keyword evidence="4" id="KW-1003">Cell membrane</keyword>
<feature type="compositionally biased region" description="Low complexity" evidence="16">
    <location>
        <begin position="153"/>
        <end position="164"/>
    </location>
</feature>
<evidence type="ECO:0000256" key="9">
    <source>
        <dbReference type="ARBA" id="ARBA00022729"/>
    </source>
</evidence>
<evidence type="ECO:0000256" key="4">
    <source>
        <dbReference type="ARBA" id="ARBA00022475"/>
    </source>
</evidence>
<organism evidence="19 20">
    <name type="scientific">Fusarium heterosporum</name>
    <dbReference type="NCBI Taxonomy" id="42747"/>
    <lineage>
        <taxon>Eukaryota</taxon>
        <taxon>Fungi</taxon>
        <taxon>Dikarya</taxon>
        <taxon>Ascomycota</taxon>
        <taxon>Pezizomycotina</taxon>
        <taxon>Sordariomycetes</taxon>
        <taxon>Hypocreomycetidae</taxon>
        <taxon>Hypocreales</taxon>
        <taxon>Nectriaceae</taxon>
        <taxon>Fusarium</taxon>
        <taxon>Fusarium heterosporum species complex</taxon>
    </lineage>
</organism>
<feature type="chain" id="PRO_5034869002" evidence="17">
    <location>
        <begin position="16"/>
        <end position="191"/>
    </location>
</feature>
<evidence type="ECO:0000256" key="11">
    <source>
        <dbReference type="ARBA" id="ARBA00023136"/>
    </source>
</evidence>
<comment type="caution">
    <text evidence="19">The sequence shown here is derived from an EMBL/GenBank/DDBJ whole genome shotgun (WGS) entry which is preliminary data.</text>
</comment>
<dbReference type="PROSITE" id="PS52012">
    <property type="entry name" value="CFEM"/>
    <property type="match status" value="1"/>
</dbReference>
<evidence type="ECO:0000256" key="7">
    <source>
        <dbReference type="ARBA" id="ARBA00022622"/>
    </source>
</evidence>